<proteinExistence type="predicted"/>
<dbReference type="Pfam" id="PF07330">
    <property type="entry name" value="DUF1467"/>
    <property type="match status" value="1"/>
</dbReference>
<dbReference type="eggNOG" id="ENOG5030QNI">
    <property type="taxonomic scope" value="Bacteria"/>
</dbReference>
<dbReference type="EMBL" id="CP008941">
    <property type="protein sequence ID" value="AIK96002.1"/>
    <property type="molecule type" value="Genomic_DNA"/>
</dbReference>
<gene>
    <name evidence="2" type="ORF">ID47_03480</name>
</gene>
<feature type="transmembrane region" description="Helical" evidence="1">
    <location>
        <begin position="50"/>
        <end position="68"/>
    </location>
</feature>
<name>A0A077AS57_9PROT</name>
<organism evidence="2 3">
    <name type="scientific">Candidatus Odyssella acanthamoebae</name>
    <dbReference type="NCBI Taxonomy" id="91604"/>
    <lineage>
        <taxon>Bacteria</taxon>
        <taxon>Pseudomonadati</taxon>
        <taxon>Pseudomonadota</taxon>
        <taxon>Alphaproteobacteria</taxon>
        <taxon>Holosporales</taxon>
        <taxon>Candidatus Paracaedibacteraceae</taxon>
        <taxon>Candidatus Odyssella</taxon>
    </lineage>
</organism>
<keyword evidence="1" id="KW-0472">Membrane</keyword>
<dbReference type="AlphaFoldDB" id="A0A077AS57"/>
<evidence type="ECO:0000313" key="2">
    <source>
        <dbReference type="EMBL" id="AIK96002.1"/>
    </source>
</evidence>
<dbReference type="InterPro" id="IPR009935">
    <property type="entry name" value="DUF1467"/>
</dbReference>
<keyword evidence="1" id="KW-0812">Transmembrane</keyword>
<feature type="transmembrane region" description="Helical" evidence="1">
    <location>
        <begin position="6"/>
        <end position="29"/>
    </location>
</feature>
<dbReference type="KEGG" id="paca:ID47_03480"/>
<dbReference type="OrthoDB" id="9804637at2"/>
<protein>
    <recommendedName>
        <fullName evidence="4">DUF1467 domain-containing protein</fullName>
    </recommendedName>
</protein>
<keyword evidence="1" id="KW-1133">Transmembrane helix</keyword>
<dbReference type="Proteomes" id="UP000028926">
    <property type="component" value="Chromosome"/>
</dbReference>
<sequence>MGFYTGFITFSVIWWVILFAVLPIGVRVAESTEIGFAASAPKDPMIGRKILIATLITLPLFFVAKWVINTNILGI</sequence>
<reference evidence="2 3" key="1">
    <citation type="submission" date="2014-07" db="EMBL/GenBank/DDBJ databases">
        <title>Comparative genomic insights into amoeba endosymbionts belonging to the families of Holosporaceae and Candidatus Midichloriaceae within Rickettsiales.</title>
        <authorList>
            <person name="Wang Z."/>
            <person name="Wu M."/>
        </authorList>
    </citation>
    <scope>NUCLEOTIDE SEQUENCE [LARGE SCALE GENOMIC DNA]</scope>
    <source>
        <strain evidence="2">PRA3</strain>
    </source>
</reference>
<evidence type="ECO:0008006" key="4">
    <source>
        <dbReference type="Google" id="ProtNLM"/>
    </source>
</evidence>
<evidence type="ECO:0000256" key="1">
    <source>
        <dbReference type="SAM" id="Phobius"/>
    </source>
</evidence>
<keyword evidence="3" id="KW-1185">Reference proteome</keyword>
<evidence type="ECO:0000313" key="3">
    <source>
        <dbReference type="Proteomes" id="UP000028926"/>
    </source>
</evidence>
<dbReference type="RefSeq" id="WP_038463815.1">
    <property type="nucleotide sequence ID" value="NZ_CP008941.1"/>
</dbReference>
<dbReference type="HOGENOM" id="CLU_160698_3_0_5"/>
<accession>A0A077AS57</accession>